<evidence type="ECO:0000259" key="3">
    <source>
        <dbReference type="PROSITE" id="PS50033"/>
    </source>
</evidence>
<evidence type="ECO:0000313" key="5">
    <source>
        <dbReference type="Proteomes" id="UP001152320"/>
    </source>
</evidence>
<feature type="region of interest" description="Disordered" evidence="2">
    <location>
        <begin position="1"/>
        <end position="24"/>
    </location>
</feature>
<dbReference type="SMART" id="SM00166">
    <property type="entry name" value="UBX"/>
    <property type="match status" value="1"/>
</dbReference>
<sequence>MPPPKRDQRQEEDSSEDEFEDANETLDAYDGAMYDLEAEEGTRKFDPLIPVNINSDADALQHFSREFEQRYGKTHPHFYLGSLDDAMKEAFNGSAKERKLLALYIHHDKSIFSNVFCSQVLCAETVVSFLSQNFVTWAWDATEDANKERVLEAFKKLFGSVTMATIRNLPADKFPALVIIMRLHSNTQVFYVSQGDTTLDELMTNLLHAAEVFNEGNQTEIQMEEERESAERLKQEQDLAYQESLFVDRAKAEEREKQEREELEKLRREHEEQLQRQEQEEAIRRSLEEQLTEEPPTDCSEPMTTLRMRLPNGETLIRRFLANERMQMVLTYLGSQGFNADHHKVLITYPKKDLTTLDTNQTFRELGLCPQETLHVEEK</sequence>
<dbReference type="OrthoDB" id="1920064at2759"/>
<name>A0A9Q1C5I8_HOLLE</name>
<dbReference type="SMART" id="SM00594">
    <property type="entry name" value="UAS"/>
    <property type="match status" value="1"/>
</dbReference>
<dbReference type="Gene3D" id="3.10.20.90">
    <property type="entry name" value="Phosphatidylinositol 3-kinase Catalytic Subunit, Chain A, domain 1"/>
    <property type="match status" value="1"/>
</dbReference>
<dbReference type="AlphaFoldDB" id="A0A9Q1C5I8"/>
<evidence type="ECO:0000256" key="1">
    <source>
        <dbReference type="SAM" id="Coils"/>
    </source>
</evidence>
<dbReference type="PROSITE" id="PS50033">
    <property type="entry name" value="UBX"/>
    <property type="match status" value="1"/>
</dbReference>
<dbReference type="PANTHER" id="PTHR23322">
    <property type="entry name" value="FAS-ASSOCIATED PROTEIN"/>
    <property type="match status" value="1"/>
</dbReference>
<reference evidence="4" key="1">
    <citation type="submission" date="2021-10" db="EMBL/GenBank/DDBJ databases">
        <title>Tropical sea cucumber genome reveals ecological adaptation and Cuvierian tubules defense mechanism.</title>
        <authorList>
            <person name="Chen T."/>
        </authorList>
    </citation>
    <scope>NUCLEOTIDE SEQUENCE</scope>
    <source>
        <strain evidence="4">Nanhai2018</strain>
        <tissue evidence="4">Muscle</tissue>
    </source>
</reference>
<feature type="domain" description="UBX" evidence="3">
    <location>
        <begin position="299"/>
        <end position="376"/>
    </location>
</feature>
<keyword evidence="5" id="KW-1185">Reference proteome</keyword>
<dbReference type="Pfam" id="PF21021">
    <property type="entry name" value="FAF1"/>
    <property type="match status" value="1"/>
</dbReference>
<feature type="compositionally biased region" description="Basic and acidic residues" evidence="2">
    <location>
        <begin position="1"/>
        <end position="12"/>
    </location>
</feature>
<evidence type="ECO:0000313" key="4">
    <source>
        <dbReference type="EMBL" id="KAJ8039663.1"/>
    </source>
</evidence>
<feature type="coiled-coil region" evidence="1">
    <location>
        <begin position="216"/>
        <end position="290"/>
    </location>
</feature>
<evidence type="ECO:0000256" key="2">
    <source>
        <dbReference type="SAM" id="MobiDB-lite"/>
    </source>
</evidence>
<organism evidence="4 5">
    <name type="scientific">Holothuria leucospilota</name>
    <name type="common">Black long sea cucumber</name>
    <name type="synonym">Mertensiothuria leucospilota</name>
    <dbReference type="NCBI Taxonomy" id="206669"/>
    <lineage>
        <taxon>Eukaryota</taxon>
        <taxon>Metazoa</taxon>
        <taxon>Echinodermata</taxon>
        <taxon>Eleutherozoa</taxon>
        <taxon>Echinozoa</taxon>
        <taxon>Holothuroidea</taxon>
        <taxon>Aspidochirotacea</taxon>
        <taxon>Aspidochirotida</taxon>
        <taxon>Holothuriidae</taxon>
        <taxon>Holothuria</taxon>
    </lineage>
</organism>
<dbReference type="Pfam" id="PF00789">
    <property type="entry name" value="UBX"/>
    <property type="match status" value="1"/>
</dbReference>
<keyword evidence="1" id="KW-0175">Coiled coil</keyword>
<dbReference type="InterPro" id="IPR001012">
    <property type="entry name" value="UBX_dom"/>
</dbReference>
<proteinExistence type="predicted"/>
<dbReference type="EMBL" id="JAIZAY010000006">
    <property type="protein sequence ID" value="KAJ8039663.1"/>
    <property type="molecule type" value="Genomic_DNA"/>
</dbReference>
<dbReference type="Gene3D" id="3.40.30.10">
    <property type="entry name" value="Glutaredoxin"/>
    <property type="match status" value="1"/>
</dbReference>
<dbReference type="SUPFAM" id="SSF52833">
    <property type="entry name" value="Thioredoxin-like"/>
    <property type="match status" value="1"/>
</dbReference>
<dbReference type="InterPro" id="IPR033043">
    <property type="entry name" value="FAF1-like_UBX"/>
</dbReference>
<dbReference type="SUPFAM" id="SSF54236">
    <property type="entry name" value="Ubiquitin-like"/>
    <property type="match status" value="1"/>
</dbReference>
<accession>A0A9Q1C5I8</accession>
<comment type="caution">
    <text evidence="4">The sequence shown here is derived from an EMBL/GenBank/DDBJ whole genome shotgun (WGS) entry which is preliminary data.</text>
</comment>
<dbReference type="GO" id="GO:0036503">
    <property type="term" value="P:ERAD pathway"/>
    <property type="evidence" value="ECO:0007669"/>
    <property type="project" value="TreeGrafter"/>
</dbReference>
<dbReference type="GO" id="GO:0005783">
    <property type="term" value="C:endoplasmic reticulum"/>
    <property type="evidence" value="ECO:0007669"/>
    <property type="project" value="TreeGrafter"/>
</dbReference>
<dbReference type="Proteomes" id="UP001152320">
    <property type="component" value="Chromosome 6"/>
</dbReference>
<dbReference type="GO" id="GO:0005634">
    <property type="term" value="C:nucleus"/>
    <property type="evidence" value="ECO:0007669"/>
    <property type="project" value="TreeGrafter"/>
</dbReference>
<dbReference type="InterPro" id="IPR049483">
    <property type="entry name" value="FAF1_2-like_UAS"/>
</dbReference>
<dbReference type="GO" id="GO:0043130">
    <property type="term" value="F:ubiquitin binding"/>
    <property type="evidence" value="ECO:0007669"/>
    <property type="project" value="TreeGrafter"/>
</dbReference>
<dbReference type="InterPro" id="IPR029071">
    <property type="entry name" value="Ubiquitin-like_domsf"/>
</dbReference>
<dbReference type="InterPro" id="IPR006577">
    <property type="entry name" value="UAS"/>
</dbReference>
<feature type="compositionally biased region" description="Acidic residues" evidence="2">
    <location>
        <begin position="13"/>
        <end position="24"/>
    </location>
</feature>
<protein>
    <submittedName>
        <fullName evidence="4">FAS-associated factor 1</fullName>
    </submittedName>
</protein>
<dbReference type="InterPro" id="IPR050730">
    <property type="entry name" value="UBX_domain-protein"/>
</dbReference>
<dbReference type="InterPro" id="IPR036249">
    <property type="entry name" value="Thioredoxin-like_sf"/>
</dbReference>
<dbReference type="CDD" id="cd01771">
    <property type="entry name" value="UBX_UBXN3A"/>
    <property type="match status" value="1"/>
</dbReference>
<gene>
    <name evidence="4" type="ORF">HOLleu_13738</name>
</gene>
<dbReference type="PANTHER" id="PTHR23322:SF96">
    <property type="entry name" value="FAS-ASSOCIATED FACTOR 1"/>
    <property type="match status" value="1"/>
</dbReference>